<dbReference type="InterPro" id="IPR036735">
    <property type="entry name" value="NGN_dom_sf"/>
</dbReference>
<reference evidence="3 4" key="1">
    <citation type="submission" date="2018-08" db="EMBL/GenBank/DDBJ databases">
        <title>A genome reference for cultivated species of the human gut microbiota.</title>
        <authorList>
            <person name="Zou Y."/>
            <person name="Xue W."/>
            <person name="Luo G."/>
        </authorList>
    </citation>
    <scope>NUCLEOTIDE SEQUENCE [LARGE SCALE GENOMIC DNA]</scope>
    <source>
        <strain evidence="3 4">AF24-29</strain>
    </source>
</reference>
<proteinExistence type="predicted"/>
<gene>
    <name evidence="3" type="ORF">DWY25_10940</name>
</gene>
<comment type="caution">
    <text evidence="3">The sequence shown here is derived from an EMBL/GenBank/DDBJ whole genome shotgun (WGS) entry which is preliminary data.</text>
</comment>
<feature type="domain" description="NusG-like N-terminal" evidence="2">
    <location>
        <begin position="1"/>
        <end position="61"/>
    </location>
</feature>
<dbReference type="Gene3D" id="3.30.70.940">
    <property type="entry name" value="NusG, N-terminal domain"/>
    <property type="match status" value="1"/>
</dbReference>
<dbReference type="AlphaFoldDB" id="A0A412FY49"/>
<evidence type="ECO:0000313" key="3">
    <source>
        <dbReference type="EMBL" id="RGR73071.1"/>
    </source>
</evidence>
<keyword evidence="4" id="KW-1185">Reference proteome</keyword>
<name>A0A412FY49_9FIRM</name>
<accession>A0A412FY49</accession>
<protein>
    <recommendedName>
        <fullName evidence="2">NusG-like N-terminal domain-containing protein</fullName>
    </recommendedName>
</protein>
<organism evidence="3 4">
    <name type="scientific">Holdemania filiformis</name>
    <dbReference type="NCBI Taxonomy" id="61171"/>
    <lineage>
        <taxon>Bacteria</taxon>
        <taxon>Bacillati</taxon>
        <taxon>Bacillota</taxon>
        <taxon>Erysipelotrichia</taxon>
        <taxon>Erysipelotrichales</taxon>
        <taxon>Erysipelotrichaceae</taxon>
        <taxon>Holdemania</taxon>
    </lineage>
</organism>
<dbReference type="EMBL" id="QRUP01000013">
    <property type="protein sequence ID" value="RGR73071.1"/>
    <property type="molecule type" value="Genomic_DNA"/>
</dbReference>
<dbReference type="GO" id="GO:0006354">
    <property type="term" value="P:DNA-templated transcription elongation"/>
    <property type="evidence" value="ECO:0007669"/>
    <property type="project" value="InterPro"/>
</dbReference>
<keyword evidence="1" id="KW-0804">Transcription</keyword>
<dbReference type="SUPFAM" id="SSF82679">
    <property type="entry name" value="N-utilization substance G protein NusG, N-terminal domain"/>
    <property type="match status" value="1"/>
</dbReference>
<dbReference type="InterPro" id="IPR006645">
    <property type="entry name" value="NGN-like_dom"/>
</dbReference>
<dbReference type="Proteomes" id="UP000284178">
    <property type="component" value="Unassembled WGS sequence"/>
</dbReference>
<sequence>MRWYFVEVEKQHEEDVLELMKSSPFEAFLPKKQRYFKKQELVTWVERLLFPGTIMIVSNFPQAEFTKQFNEWLSQHSDLSQLIHLEEKEYFFLQEDERLFLNSLMNEQRVIPISTGVLNEKQLIVESGPLQGVESRIKKIDRHQRTAQVQFQICGQMMLLYLGLIVKQSD</sequence>
<dbReference type="Pfam" id="PF02357">
    <property type="entry name" value="NusG"/>
    <property type="match status" value="1"/>
</dbReference>
<evidence type="ECO:0000313" key="4">
    <source>
        <dbReference type="Proteomes" id="UP000284178"/>
    </source>
</evidence>
<evidence type="ECO:0000256" key="1">
    <source>
        <dbReference type="ARBA" id="ARBA00023163"/>
    </source>
</evidence>
<evidence type="ECO:0000259" key="2">
    <source>
        <dbReference type="Pfam" id="PF02357"/>
    </source>
</evidence>